<dbReference type="InterPro" id="IPR022675">
    <property type="entry name" value="G6P_DH_C"/>
</dbReference>
<dbReference type="GO" id="GO:0006006">
    <property type="term" value="P:glucose metabolic process"/>
    <property type="evidence" value="ECO:0007669"/>
    <property type="project" value="UniProtKB-KW"/>
</dbReference>
<dbReference type="Proteomes" id="UP000318578">
    <property type="component" value="Unassembled WGS sequence"/>
</dbReference>
<evidence type="ECO:0000256" key="6">
    <source>
        <dbReference type="ARBA" id="ARBA00023277"/>
    </source>
</evidence>
<gene>
    <name evidence="7 11" type="primary">zwf</name>
    <name evidence="11" type="ORF">FNH06_04320</name>
</gene>
<evidence type="ECO:0000256" key="2">
    <source>
        <dbReference type="ARBA" id="ARBA00009975"/>
    </source>
</evidence>
<organism evidence="11 12">
    <name type="scientific">Amycolatopsis acidiphila</name>
    <dbReference type="NCBI Taxonomy" id="715473"/>
    <lineage>
        <taxon>Bacteria</taxon>
        <taxon>Bacillati</taxon>
        <taxon>Actinomycetota</taxon>
        <taxon>Actinomycetes</taxon>
        <taxon>Pseudonocardiales</taxon>
        <taxon>Pseudonocardiaceae</taxon>
        <taxon>Amycolatopsis</taxon>
    </lineage>
</organism>
<dbReference type="PROSITE" id="PS00069">
    <property type="entry name" value="G6P_DEHYDROGENASE"/>
    <property type="match status" value="1"/>
</dbReference>
<dbReference type="OrthoDB" id="9802739at2"/>
<dbReference type="SUPFAM" id="SSF51735">
    <property type="entry name" value="NAD(P)-binding Rossmann-fold domains"/>
    <property type="match status" value="1"/>
</dbReference>
<dbReference type="EC" id="1.1.1.49" evidence="7"/>
<dbReference type="RefSeq" id="WP_144633894.1">
    <property type="nucleotide sequence ID" value="NZ_BNAX01000015.1"/>
</dbReference>
<evidence type="ECO:0000313" key="11">
    <source>
        <dbReference type="EMBL" id="TVT25049.1"/>
    </source>
</evidence>
<feature type="binding site" evidence="7">
    <location>
        <position position="255"/>
    </location>
    <ligand>
        <name>substrate</name>
    </ligand>
</feature>
<keyword evidence="4 7" id="KW-0521">NADP</keyword>
<dbReference type="InterPro" id="IPR001282">
    <property type="entry name" value="G6P_DH"/>
</dbReference>
<feature type="domain" description="Glucose-6-phosphate dehydrogenase C-terminal" evidence="10">
    <location>
        <begin position="209"/>
        <end position="479"/>
    </location>
</feature>
<dbReference type="PANTHER" id="PTHR23429:SF0">
    <property type="entry name" value="GLUCOSE-6-PHOSPHATE 1-DEHYDROGENASE"/>
    <property type="match status" value="1"/>
</dbReference>
<keyword evidence="5 7" id="KW-0560">Oxidoreductase</keyword>
<feature type="binding site" evidence="7">
    <location>
        <position position="346"/>
    </location>
    <ligand>
        <name>substrate</name>
    </ligand>
</feature>
<evidence type="ECO:0000313" key="12">
    <source>
        <dbReference type="Proteomes" id="UP000318578"/>
    </source>
</evidence>
<dbReference type="PRINTS" id="PR00079">
    <property type="entry name" value="G6PDHDRGNASE"/>
</dbReference>
<sequence>MKDLSGNAPVTSTSSRRGEAGASPRPDDHVIVLFGATGDLAARKLLPGLFHLAAVGLLPDRYRVIGSSRRDISDAEFRERAREAIDRFGTSKPTGETWQAFRQTLSFASASPGDTTALGAAIRRAERDVGGSPRRLFHLAVPPAAFAPTVTMLGAAGLAHGSRVVIEKPFGTDLRSARELNRTVGAVFDESQVFRIDHFLGKESVENILAFRFANGLFEPVWNHRHISYVQIDVPETLSIEGRAGFYDQTGAYRDMIVTHLLQVLGFLAMEPPTALDARHLRAETAKVFDALRPIDVRHVVRGQYSGYRDEPGVAPASQTETMAAVRVEIDNWRWAGVPFFLRSGKKLGASRQVVTLGFHEPPLRMFPIGETDTPDGRNEIVIDFADPGSITVDLLAKVPGAQMRLGGAGMVFRYADSFCAANSLEGYERLLLEAMLGDQSLFTQAAAVERLWEISSPLLENPPPIQPYAPGSWGPQPSVDQLIMPFRWRLPHAGSPRD</sequence>
<comment type="catalytic activity">
    <reaction evidence="7">
        <text>D-glucose 6-phosphate + NADP(+) = 6-phospho-D-glucono-1,5-lactone + NADPH + H(+)</text>
        <dbReference type="Rhea" id="RHEA:15841"/>
        <dbReference type="ChEBI" id="CHEBI:15378"/>
        <dbReference type="ChEBI" id="CHEBI:57783"/>
        <dbReference type="ChEBI" id="CHEBI:57955"/>
        <dbReference type="ChEBI" id="CHEBI:58349"/>
        <dbReference type="ChEBI" id="CHEBI:61548"/>
        <dbReference type="EC" id="1.1.1.49"/>
    </reaction>
</comment>
<evidence type="ECO:0000256" key="3">
    <source>
        <dbReference type="ARBA" id="ARBA00022526"/>
    </source>
</evidence>
<dbReference type="Gene3D" id="3.30.360.10">
    <property type="entry name" value="Dihydrodipicolinate Reductase, domain 2"/>
    <property type="match status" value="1"/>
</dbReference>
<comment type="function">
    <text evidence="7">Catalyzes the oxidation of glucose 6-phosphate to 6-phosphogluconolactone.</text>
</comment>
<dbReference type="PIRSF" id="PIRSF000110">
    <property type="entry name" value="G6PD"/>
    <property type="match status" value="1"/>
</dbReference>
<feature type="binding site" evidence="7">
    <location>
        <position position="202"/>
    </location>
    <ligand>
        <name>substrate</name>
    </ligand>
</feature>
<feature type="domain" description="Glucose-6-phosphate dehydrogenase NAD-binding" evidence="9">
    <location>
        <begin position="32"/>
        <end position="207"/>
    </location>
</feature>
<dbReference type="GO" id="GO:0009051">
    <property type="term" value="P:pentose-phosphate shunt, oxidative branch"/>
    <property type="evidence" value="ECO:0007669"/>
    <property type="project" value="TreeGrafter"/>
</dbReference>
<evidence type="ECO:0000256" key="5">
    <source>
        <dbReference type="ARBA" id="ARBA00023002"/>
    </source>
</evidence>
<dbReference type="AlphaFoldDB" id="A0A558ALA0"/>
<proteinExistence type="inferred from homology"/>
<comment type="pathway">
    <text evidence="1 7">Carbohydrate degradation; pentose phosphate pathway; D-ribulose 5-phosphate from D-glucose 6-phosphate (oxidative stage): step 1/3.</text>
</comment>
<feature type="binding site" evidence="7">
    <location>
        <position position="198"/>
    </location>
    <ligand>
        <name>substrate</name>
    </ligand>
</feature>
<reference evidence="11 12" key="1">
    <citation type="submission" date="2019-07" db="EMBL/GenBank/DDBJ databases">
        <title>New species of Amycolatopsis and Streptomyces.</title>
        <authorList>
            <person name="Duangmal K."/>
            <person name="Teo W.F.A."/>
            <person name="Lipun K."/>
        </authorList>
    </citation>
    <scope>NUCLEOTIDE SEQUENCE [LARGE SCALE GENOMIC DNA]</scope>
    <source>
        <strain evidence="11 12">JCM 30562</strain>
    </source>
</reference>
<comment type="similarity">
    <text evidence="2 7">Belongs to the glucose-6-phosphate dehydrogenase family.</text>
</comment>
<dbReference type="HAMAP" id="MF_00966">
    <property type="entry name" value="G6PD"/>
    <property type="match status" value="1"/>
</dbReference>
<dbReference type="UniPathway" id="UPA00115">
    <property type="reaction ID" value="UER00408"/>
</dbReference>
<evidence type="ECO:0000256" key="1">
    <source>
        <dbReference type="ARBA" id="ARBA00004937"/>
    </source>
</evidence>
<keyword evidence="3 7" id="KW-0313">Glucose metabolism</keyword>
<evidence type="ECO:0000256" key="8">
    <source>
        <dbReference type="SAM" id="MobiDB-lite"/>
    </source>
</evidence>
<feature type="binding site" evidence="7">
    <location>
        <position position="236"/>
    </location>
    <ligand>
        <name>substrate</name>
    </ligand>
</feature>
<feature type="active site" description="Proton acceptor" evidence="7">
    <location>
        <position position="260"/>
    </location>
</feature>
<protein>
    <recommendedName>
        <fullName evidence="7">Glucose-6-phosphate 1-dehydrogenase</fullName>
        <shortName evidence="7">G6PD</shortName>
        <ecNumber evidence="7">1.1.1.49</ecNumber>
    </recommendedName>
</protein>
<dbReference type="InterPro" id="IPR036291">
    <property type="entry name" value="NAD(P)-bd_dom_sf"/>
</dbReference>
<keyword evidence="6 7" id="KW-0119">Carbohydrate metabolism</keyword>
<name>A0A558ALA0_9PSEU</name>
<feature type="binding site" evidence="7">
    <location>
        <position position="168"/>
    </location>
    <ligand>
        <name>NADP(+)</name>
        <dbReference type="ChEBI" id="CHEBI:58349"/>
    </ligand>
</feature>
<comment type="caution">
    <text evidence="7">Lacks conserved residue(s) required for the propagation of feature annotation.</text>
</comment>
<evidence type="ECO:0000259" key="9">
    <source>
        <dbReference type="Pfam" id="PF00479"/>
    </source>
</evidence>
<evidence type="ECO:0000259" key="10">
    <source>
        <dbReference type="Pfam" id="PF02781"/>
    </source>
</evidence>
<evidence type="ECO:0000256" key="4">
    <source>
        <dbReference type="ARBA" id="ARBA00022857"/>
    </source>
</evidence>
<evidence type="ECO:0000256" key="7">
    <source>
        <dbReference type="HAMAP-Rule" id="MF_00966"/>
    </source>
</evidence>
<dbReference type="Pfam" id="PF00479">
    <property type="entry name" value="G6PD_N"/>
    <property type="match status" value="1"/>
</dbReference>
<dbReference type="InterPro" id="IPR019796">
    <property type="entry name" value="G6P_DH_AS"/>
</dbReference>
<dbReference type="Gene3D" id="3.40.50.720">
    <property type="entry name" value="NAD(P)-binding Rossmann-like Domain"/>
    <property type="match status" value="1"/>
</dbReference>
<dbReference type="SUPFAM" id="SSF55347">
    <property type="entry name" value="Glyceraldehyde-3-phosphate dehydrogenase-like, C-terminal domain"/>
    <property type="match status" value="1"/>
</dbReference>
<comment type="caution">
    <text evidence="11">The sequence shown here is derived from an EMBL/GenBank/DDBJ whole genome shotgun (WGS) entry which is preliminary data.</text>
</comment>
<dbReference type="GO" id="GO:0050661">
    <property type="term" value="F:NADP binding"/>
    <property type="evidence" value="ECO:0007669"/>
    <property type="project" value="UniProtKB-UniRule"/>
</dbReference>
<dbReference type="PANTHER" id="PTHR23429">
    <property type="entry name" value="GLUCOSE-6-PHOSPHATE 1-DEHYDROGENASE G6PD"/>
    <property type="match status" value="1"/>
</dbReference>
<dbReference type="GO" id="GO:0005829">
    <property type="term" value="C:cytosol"/>
    <property type="evidence" value="ECO:0007669"/>
    <property type="project" value="TreeGrafter"/>
</dbReference>
<feature type="region of interest" description="Disordered" evidence="8">
    <location>
        <begin position="1"/>
        <end position="27"/>
    </location>
</feature>
<dbReference type="GO" id="GO:0004345">
    <property type="term" value="F:glucose-6-phosphate dehydrogenase activity"/>
    <property type="evidence" value="ECO:0007669"/>
    <property type="project" value="UniProtKB-UniRule"/>
</dbReference>
<accession>A0A558ALA0</accession>
<keyword evidence="12" id="KW-1185">Reference proteome</keyword>
<dbReference type="Pfam" id="PF02781">
    <property type="entry name" value="G6PD_C"/>
    <property type="match status" value="1"/>
</dbReference>
<dbReference type="EMBL" id="VJZA01000004">
    <property type="protein sequence ID" value="TVT25049.1"/>
    <property type="molecule type" value="Genomic_DNA"/>
</dbReference>
<dbReference type="InterPro" id="IPR022674">
    <property type="entry name" value="G6P_DH_NAD-bd"/>
</dbReference>
<dbReference type="NCBIfam" id="TIGR00871">
    <property type="entry name" value="zwf"/>
    <property type="match status" value="1"/>
</dbReference>
<feature type="binding site" evidence="7">
    <location>
        <position position="69"/>
    </location>
    <ligand>
        <name>NADP(+)</name>
        <dbReference type="ChEBI" id="CHEBI:58349"/>
    </ligand>
</feature>